<dbReference type="EMBL" id="KQ435733">
    <property type="protein sequence ID" value="KOX77258.1"/>
    <property type="molecule type" value="Genomic_DNA"/>
</dbReference>
<evidence type="ECO:0000313" key="2">
    <source>
        <dbReference type="EMBL" id="KOX77258.1"/>
    </source>
</evidence>
<evidence type="ECO:0000256" key="1">
    <source>
        <dbReference type="SAM" id="MobiDB-lite"/>
    </source>
</evidence>
<sequence>MTKKGRSLKGQAFEGPWPKQVSRVSDSRRLSEIERSLMDLKLRSFRSISPTKICFKLECHNRNKMFQQAFEYCDHSPSSKELSSFPKLFVCDKIRDKIVMPLHALTLIPINIVVCEKMKKLVFDQILAESSFFSSWSGKKQEAEYDHGEHQGRLTHRSLIGILIEKGFSSSEADETRHLYDSNDIRFRLGLGLGLGLDQALNVRVGWYRVIERNSERDVALAQSGLLIGLGFKLPALNVRVGWYRVIGRNSERDVAVAQSGLLIGLGFKLPALNVRVGWYRVIERNSERDVALAQSGPLIGLGFV</sequence>
<protein>
    <submittedName>
        <fullName evidence="2">Uncharacterized protein</fullName>
    </submittedName>
</protein>
<keyword evidence="3" id="KW-1185">Reference proteome</keyword>
<reference evidence="2 3" key="1">
    <citation type="submission" date="2015-07" db="EMBL/GenBank/DDBJ databases">
        <title>The genome of Melipona quadrifasciata.</title>
        <authorList>
            <person name="Pan H."/>
            <person name="Kapheim K."/>
        </authorList>
    </citation>
    <scope>NUCLEOTIDE SEQUENCE [LARGE SCALE GENOMIC DNA]</scope>
    <source>
        <strain evidence="2">0111107301</strain>
        <tissue evidence="2">Whole body</tissue>
    </source>
</reference>
<evidence type="ECO:0000313" key="3">
    <source>
        <dbReference type="Proteomes" id="UP000053105"/>
    </source>
</evidence>
<accession>A0A0N0U6M0</accession>
<name>A0A0N0U6M0_9HYME</name>
<organism evidence="2 3">
    <name type="scientific">Melipona quadrifasciata</name>
    <dbReference type="NCBI Taxonomy" id="166423"/>
    <lineage>
        <taxon>Eukaryota</taxon>
        <taxon>Metazoa</taxon>
        <taxon>Ecdysozoa</taxon>
        <taxon>Arthropoda</taxon>
        <taxon>Hexapoda</taxon>
        <taxon>Insecta</taxon>
        <taxon>Pterygota</taxon>
        <taxon>Neoptera</taxon>
        <taxon>Endopterygota</taxon>
        <taxon>Hymenoptera</taxon>
        <taxon>Apocrita</taxon>
        <taxon>Aculeata</taxon>
        <taxon>Apoidea</taxon>
        <taxon>Anthophila</taxon>
        <taxon>Apidae</taxon>
        <taxon>Melipona</taxon>
    </lineage>
</organism>
<proteinExistence type="predicted"/>
<gene>
    <name evidence="2" type="ORF">WN51_10864</name>
</gene>
<feature type="region of interest" description="Disordered" evidence="1">
    <location>
        <begin position="1"/>
        <end position="20"/>
    </location>
</feature>
<dbReference type="Proteomes" id="UP000053105">
    <property type="component" value="Unassembled WGS sequence"/>
</dbReference>
<dbReference type="AlphaFoldDB" id="A0A0N0U6M0"/>